<gene>
    <name evidence="2" type="ORF">BECKLFY1418A_GA0070994_104220</name>
</gene>
<dbReference type="CDD" id="cd05403">
    <property type="entry name" value="NT_KNTase_like"/>
    <property type="match status" value="1"/>
</dbReference>
<dbReference type="Pfam" id="PF01909">
    <property type="entry name" value="NTP_transf_2"/>
    <property type="match status" value="1"/>
</dbReference>
<dbReference type="EMBL" id="CAADFH010000042">
    <property type="protein sequence ID" value="VFJ94640.1"/>
    <property type="molecule type" value="Genomic_DNA"/>
</dbReference>
<keyword evidence="2" id="KW-0808">Transferase</keyword>
<evidence type="ECO:0000313" key="2">
    <source>
        <dbReference type="EMBL" id="VFJ94640.1"/>
    </source>
</evidence>
<organism evidence="2">
    <name type="scientific">Candidatus Kentrum sp. LFY</name>
    <dbReference type="NCBI Taxonomy" id="2126342"/>
    <lineage>
        <taxon>Bacteria</taxon>
        <taxon>Pseudomonadati</taxon>
        <taxon>Pseudomonadota</taxon>
        <taxon>Gammaproteobacteria</taxon>
        <taxon>Candidatus Kentrum</taxon>
    </lineage>
</organism>
<dbReference type="InterPro" id="IPR002934">
    <property type="entry name" value="Polymerase_NTP_transf_dom"/>
</dbReference>
<evidence type="ECO:0000259" key="1">
    <source>
        <dbReference type="Pfam" id="PF01909"/>
    </source>
</evidence>
<name>A0A450UQ90_9GAMM</name>
<sequence length="322" mass="37907">MGYSEILKGTDSFRKRNEDALRKIDKIREEFKKNIGGITRYGNISVFCAGSLGRGDIGEYSDLDIFILSEEKGCNIKRIDTLELLATAIDINKRLEYPEFSNDGKYLHVYSFPDMLDALGAPDDDVRNLFTARMLLLLESRPVFNDELYKKYIDRTVKKYFRDSVGKKSFRLLFLINDILRYWRTICLNYELVRNDQSKPWRKKNINLKFSRMLTVFGTIMPLIATPSPNREAIEALTKKTPMERLAIGLDYLGDNSMEEKFKEFLDVYEEFLKLKEKMKSKPALDESDDSRVKEMPEIFSWFLYDCLTHRKIKKYRKYLIL</sequence>
<accession>A0A450UQ90</accession>
<dbReference type="GO" id="GO:0016779">
    <property type="term" value="F:nucleotidyltransferase activity"/>
    <property type="evidence" value="ECO:0007669"/>
    <property type="project" value="InterPro"/>
</dbReference>
<dbReference type="Gene3D" id="3.30.460.10">
    <property type="entry name" value="Beta Polymerase, domain 2"/>
    <property type="match status" value="1"/>
</dbReference>
<reference evidence="2" key="1">
    <citation type="submission" date="2019-02" db="EMBL/GenBank/DDBJ databases">
        <authorList>
            <person name="Gruber-Vodicka R. H."/>
            <person name="Seah K. B. B."/>
        </authorList>
    </citation>
    <scope>NUCLEOTIDE SEQUENCE</scope>
    <source>
        <strain evidence="2">BECK_M6</strain>
    </source>
</reference>
<dbReference type="InterPro" id="IPR043519">
    <property type="entry name" value="NT_sf"/>
</dbReference>
<protein>
    <submittedName>
        <fullName evidence="2">Nucleotidyltransferase domain-containing protein</fullName>
    </submittedName>
</protein>
<proteinExistence type="predicted"/>
<dbReference type="SUPFAM" id="SSF81301">
    <property type="entry name" value="Nucleotidyltransferase"/>
    <property type="match status" value="1"/>
</dbReference>
<feature type="domain" description="Polymerase nucleotidyl transferase" evidence="1">
    <location>
        <begin position="24"/>
        <end position="72"/>
    </location>
</feature>
<dbReference type="AlphaFoldDB" id="A0A450UQ90"/>